<dbReference type="Pfam" id="PF07313">
    <property type="entry name" value="AmiA-like"/>
    <property type="match status" value="1"/>
</dbReference>
<name>A0A7K0KE58_9BACT</name>
<dbReference type="InterPro" id="IPR038765">
    <property type="entry name" value="Papain-like_cys_pep_sf"/>
</dbReference>
<accession>A0A7K0KE58</accession>
<keyword evidence="2" id="KW-1185">Reference proteome</keyword>
<evidence type="ECO:0000313" key="2">
    <source>
        <dbReference type="Proteomes" id="UP000438914"/>
    </source>
</evidence>
<dbReference type="SUPFAM" id="SSF54001">
    <property type="entry name" value="Cysteine proteinases"/>
    <property type="match status" value="1"/>
</dbReference>
<dbReference type="RefSeq" id="WP_154533346.1">
    <property type="nucleotide sequence ID" value="NZ_VUNG01000005.1"/>
</dbReference>
<sequence length="286" mass="33300">MEKKLKYLLLFTLLFIGVGQTHAARIDYWRSDSVKVMKLFRKAHREVRDSNYMLFFGRQLIGLPYVAKTLDQHKEEQLVVNLRQFDCTTLVETVLALSNCMKRKTPDFTHFCKELALIRYRDGIVSYPTRQHYFTYWINQNVRKRLVIDLQGPVPPFTAKQLVSVNYMSSHPLAYPMFRAHPNWIGEIRKMEDSISGHTYRYIPKTALDNSALLRSTIHNGDIIVILTSKRGLDTSHLGIAVWHGDGLHLLNASAIRHRVVEEPKLFRTYMMEHPTFTGIRVVRAL</sequence>
<reference evidence="1 2" key="1">
    <citation type="submission" date="2019-08" db="EMBL/GenBank/DDBJ databases">
        <title>In-depth cultivation of the pig gut microbiome towards novel bacterial diversity and tailored functional studies.</title>
        <authorList>
            <person name="Wylensek D."/>
            <person name="Hitch T.C.A."/>
            <person name="Clavel T."/>
        </authorList>
    </citation>
    <scope>NUCLEOTIDE SEQUENCE [LARGE SCALE GENOMIC DNA]</scope>
    <source>
        <strain evidence="1 2">LKV-178-WT-2A</strain>
    </source>
</reference>
<evidence type="ECO:0000313" key="1">
    <source>
        <dbReference type="EMBL" id="MST83765.1"/>
    </source>
</evidence>
<dbReference type="EMBL" id="VUNG01000005">
    <property type="protein sequence ID" value="MST83765.1"/>
    <property type="molecule type" value="Genomic_DNA"/>
</dbReference>
<protein>
    <submittedName>
        <fullName evidence="1">DUF1460 domain-containing protein</fullName>
    </submittedName>
</protein>
<dbReference type="AlphaFoldDB" id="A0A7K0KE58"/>
<dbReference type="Gene3D" id="2.30.260.10">
    <property type="entry name" value="putative xylanase like domain"/>
    <property type="match status" value="1"/>
</dbReference>
<dbReference type="Proteomes" id="UP000438914">
    <property type="component" value="Unassembled WGS sequence"/>
</dbReference>
<organism evidence="1 2">
    <name type="scientific">Hallella mizrahii</name>
    <dbReference type="NCBI Taxonomy" id="2606637"/>
    <lineage>
        <taxon>Bacteria</taxon>
        <taxon>Pseudomonadati</taxon>
        <taxon>Bacteroidota</taxon>
        <taxon>Bacteroidia</taxon>
        <taxon>Bacteroidales</taxon>
        <taxon>Prevotellaceae</taxon>
        <taxon>Hallella</taxon>
    </lineage>
</organism>
<dbReference type="Gene3D" id="1.10.3670.10">
    <property type="entry name" value="Putative xylanase like domain"/>
    <property type="match status" value="1"/>
</dbReference>
<dbReference type="InterPro" id="IPR010846">
    <property type="entry name" value="AmiA-like"/>
</dbReference>
<comment type="caution">
    <text evidence="1">The sequence shown here is derived from an EMBL/GenBank/DDBJ whole genome shotgun (WGS) entry which is preliminary data.</text>
</comment>
<proteinExistence type="predicted"/>
<gene>
    <name evidence="1" type="ORF">FYJ73_03585</name>
</gene>